<dbReference type="PANTHER" id="PTHR47706:SF6">
    <property type="entry name" value="NMRA-LIKE FAMILY PROTEIN (AFU_ORTHOLOGUE AFUA_6G00280)"/>
    <property type="match status" value="1"/>
</dbReference>
<evidence type="ECO:0000313" key="5">
    <source>
        <dbReference type="Proteomes" id="UP000016924"/>
    </source>
</evidence>
<dbReference type="InterPro" id="IPR051609">
    <property type="entry name" value="NmrA/Isoflavone_reductase-like"/>
</dbReference>
<dbReference type="AlphaFoldDB" id="R7YLD4"/>
<dbReference type="OMA" id="ISCTGFA"/>
<feature type="domain" description="NmrA-like" evidence="3">
    <location>
        <begin position="3"/>
        <end position="282"/>
    </location>
</feature>
<evidence type="ECO:0000313" key="4">
    <source>
        <dbReference type="EMBL" id="EON62715.1"/>
    </source>
</evidence>
<evidence type="ECO:0000256" key="1">
    <source>
        <dbReference type="ARBA" id="ARBA00022857"/>
    </source>
</evidence>
<proteinExistence type="predicted"/>
<dbReference type="Gene3D" id="3.90.25.10">
    <property type="entry name" value="UDP-galactose 4-epimerase, domain 1"/>
    <property type="match status" value="1"/>
</dbReference>
<dbReference type="SUPFAM" id="SSF51735">
    <property type="entry name" value="NAD(P)-binding Rossmann-fold domains"/>
    <property type="match status" value="1"/>
</dbReference>
<dbReference type="RefSeq" id="XP_007778032.1">
    <property type="nucleotide sequence ID" value="XM_007779842.1"/>
</dbReference>
<dbReference type="InterPro" id="IPR036291">
    <property type="entry name" value="NAD(P)-bd_dom_sf"/>
</dbReference>
<sequence>MSILVLGAGELGLSVLRALSQHHLIQSHRTHLSVLLRPSSLSSPTASQARVHDELRRLNVSPIPGDIVTSTVSELSSSIKPFDVVIGCMGFGCPAGTQVKIARAVLEAGVKRYIPWQFGIDYDVVGRGSGMELFDEQLDIRDLLRGQKGGRRTGWTVISTGMFMSFLFEEAFGVVTGLHLSGSEHGDGEGEVEVQDDAEVMVHALGSWDSAVTVTAVEDIGRITAEVAMDINVEDKVVYTAGETISYARLANVVDAVTEKTLARELYTTEELGRKVKEGSMMDKYRLVFAKGKGVSWSKEESWNERRGMQVEDVRTWLERRLGEHMDSVG</sequence>
<keyword evidence="5" id="KW-1185">Reference proteome</keyword>
<dbReference type="HOGENOM" id="CLU_059949_0_0_1"/>
<protein>
    <recommendedName>
        <fullName evidence="3">NmrA-like domain-containing protein</fullName>
    </recommendedName>
</protein>
<dbReference type="InterPro" id="IPR008030">
    <property type="entry name" value="NmrA-like"/>
</dbReference>
<dbReference type="Gene3D" id="3.40.50.720">
    <property type="entry name" value="NAD(P)-binding Rossmann-like Domain"/>
    <property type="match status" value="1"/>
</dbReference>
<accession>R7YLD4</accession>
<dbReference type="GO" id="GO:0016491">
    <property type="term" value="F:oxidoreductase activity"/>
    <property type="evidence" value="ECO:0007669"/>
    <property type="project" value="UniProtKB-KW"/>
</dbReference>
<dbReference type="CDD" id="cd05259">
    <property type="entry name" value="PCBER_SDR_a"/>
    <property type="match status" value="1"/>
</dbReference>
<dbReference type="eggNOG" id="ENOG502QPPB">
    <property type="taxonomic scope" value="Eukaryota"/>
</dbReference>
<dbReference type="OrthoDB" id="5283654at2759"/>
<reference evidence="5" key="1">
    <citation type="submission" date="2012-06" db="EMBL/GenBank/DDBJ databases">
        <title>The genome sequence of Coniosporium apollinis CBS 100218.</title>
        <authorList>
            <consortium name="The Broad Institute Genome Sequencing Platform"/>
            <person name="Cuomo C."/>
            <person name="Gorbushina A."/>
            <person name="Noack S."/>
            <person name="Walker B."/>
            <person name="Young S.K."/>
            <person name="Zeng Q."/>
            <person name="Gargeya S."/>
            <person name="Fitzgerald M."/>
            <person name="Haas B."/>
            <person name="Abouelleil A."/>
            <person name="Alvarado L."/>
            <person name="Arachchi H.M."/>
            <person name="Berlin A.M."/>
            <person name="Chapman S.B."/>
            <person name="Goldberg J."/>
            <person name="Griggs A."/>
            <person name="Gujja S."/>
            <person name="Hansen M."/>
            <person name="Howarth C."/>
            <person name="Imamovic A."/>
            <person name="Larimer J."/>
            <person name="McCowan C."/>
            <person name="Montmayeur A."/>
            <person name="Murphy C."/>
            <person name="Neiman D."/>
            <person name="Pearson M."/>
            <person name="Priest M."/>
            <person name="Roberts A."/>
            <person name="Saif S."/>
            <person name="Shea T."/>
            <person name="Sisk P."/>
            <person name="Sykes S."/>
            <person name="Wortman J."/>
            <person name="Nusbaum C."/>
            <person name="Birren B."/>
        </authorList>
    </citation>
    <scope>NUCLEOTIDE SEQUENCE [LARGE SCALE GENOMIC DNA]</scope>
    <source>
        <strain evidence="5">CBS 100218</strain>
    </source>
</reference>
<organism evidence="4 5">
    <name type="scientific">Coniosporium apollinis (strain CBS 100218)</name>
    <name type="common">Rock-inhabiting black yeast</name>
    <dbReference type="NCBI Taxonomy" id="1168221"/>
    <lineage>
        <taxon>Eukaryota</taxon>
        <taxon>Fungi</taxon>
        <taxon>Dikarya</taxon>
        <taxon>Ascomycota</taxon>
        <taxon>Pezizomycotina</taxon>
        <taxon>Dothideomycetes</taxon>
        <taxon>Dothideomycetes incertae sedis</taxon>
        <taxon>Coniosporium</taxon>
    </lineage>
</organism>
<dbReference type="PANTHER" id="PTHR47706">
    <property type="entry name" value="NMRA-LIKE FAMILY PROTEIN"/>
    <property type="match status" value="1"/>
</dbReference>
<evidence type="ECO:0000256" key="2">
    <source>
        <dbReference type="ARBA" id="ARBA00023002"/>
    </source>
</evidence>
<name>R7YLD4_CONA1</name>
<dbReference type="Proteomes" id="UP000016924">
    <property type="component" value="Unassembled WGS sequence"/>
</dbReference>
<dbReference type="GeneID" id="19899250"/>
<dbReference type="Pfam" id="PF05368">
    <property type="entry name" value="NmrA"/>
    <property type="match status" value="1"/>
</dbReference>
<gene>
    <name evidence="4" type="ORF">W97_01939</name>
</gene>
<keyword evidence="2" id="KW-0560">Oxidoreductase</keyword>
<dbReference type="STRING" id="1168221.R7YLD4"/>
<keyword evidence="1" id="KW-0521">NADP</keyword>
<dbReference type="EMBL" id="JH767560">
    <property type="protein sequence ID" value="EON62715.1"/>
    <property type="molecule type" value="Genomic_DNA"/>
</dbReference>
<dbReference type="InterPro" id="IPR045312">
    <property type="entry name" value="PCBER-like"/>
</dbReference>
<evidence type="ECO:0000259" key="3">
    <source>
        <dbReference type="Pfam" id="PF05368"/>
    </source>
</evidence>